<evidence type="ECO:0000259" key="1">
    <source>
        <dbReference type="SMART" id="SM00871"/>
    </source>
</evidence>
<proteinExistence type="predicted"/>
<reference evidence="3" key="1">
    <citation type="submission" date="2023-07" db="EMBL/GenBank/DDBJ databases">
        <title>Functional and genomic diversity of the sorghum phyllosphere microbiome.</title>
        <authorList>
            <person name="Shade A."/>
        </authorList>
    </citation>
    <scope>NUCLEOTIDE SEQUENCE [LARGE SCALE GENOMIC DNA]</scope>
    <source>
        <strain evidence="3">SORGH_AS_0422</strain>
    </source>
</reference>
<dbReference type="InterPro" id="IPR010499">
    <property type="entry name" value="AraC_E-bd"/>
</dbReference>
<dbReference type="InterPro" id="IPR029442">
    <property type="entry name" value="GyrI-like"/>
</dbReference>
<dbReference type="SMART" id="SM00871">
    <property type="entry name" value="AraC_E_bind"/>
    <property type="match status" value="1"/>
</dbReference>
<dbReference type="Proteomes" id="UP001258315">
    <property type="component" value="Unassembled WGS sequence"/>
</dbReference>
<sequence>MQANSNIEPRLQTGCAQPYVAIAIQVTLKEWNKGNTLANEVKEWLQGKEAKIAGPLFYRYYVMGDAEKPFHIEVGFPVSAFIEGDSRVITGHVPDGSFATLIHCGHPDQLEQTFEVLDAWAKEQHLKWKKSDGKKDVWAGRFEFFMNVDEPDMNNWRTAIAVLIDG</sequence>
<dbReference type="RefSeq" id="WP_311950022.1">
    <property type="nucleotide sequence ID" value="NZ_JAVLVU010000001.1"/>
</dbReference>
<evidence type="ECO:0000313" key="2">
    <source>
        <dbReference type="EMBL" id="MDT3403216.1"/>
    </source>
</evidence>
<gene>
    <name evidence="2" type="ORF">QE417_002288</name>
</gene>
<comment type="caution">
    <text evidence="2">The sequence shown here is derived from an EMBL/GenBank/DDBJ whole genome shotgun (WGS) entry which is preliminary data.</text>
</comment>
<evidence type="ECO:0000313" key="3">
    <source>
        <dbReference type="Proteomes" id="UP001258315"/>
    </source>
</evidence>
<keyword evidence="3" id="KW-1185">Reference proteome</keyword>
<feature type="domain" description="AraC effector-binding" evidence="1">
    <location>
        <begin position="7"/>
        <end position="165"/>
    </location>
</feature>
<organism evidence="2 3">
    <name type="scientific">Mucilaginibacter terrae</name>
    <dbReference type="NCBI Taxonomy" id="1955052"/>
    <lineage>
        <taxon>Bacteria</taxon>
        <taxon>Pseudomonadati</taxon>
        <taxon>Bacteroidota</taxon>
        <taxon>Sphingobacteriia</taxon>
        <taxon>Sphingobacteriales</taxon>
        <taxon>Sphingobacteriaceae</taxon>
        <taxon>Mucilaginibacter</taxon>
    </lineage>
</organism>
<dbReference type="InterPro" id="IPR011256">
    <property type="entry name" value="Reg_factor_effector_dom_sf"/>
</dbReference>
<dbReference type="Pfam" id="PF06445">
    <property type="entry name" value="GyrI-like"/>
    <property type="match status" value="1"/>
</dbReference>
<dbReference type="Gene3D" id="3.20.80.10">
    <property type="entry name" value="Regulatory factor, effector binding domain"/>
    <property type="match status" value="1"/>
</dbReference>
<accession>A0ABU3GTW3</accession>
<name>A0ABU3GTW3_9SPHI</name>
<protein>
    <submittedName>
        <fullName evidence="2">Effector-binding domain-containing protein</fullName>
    </submittedName>
</protein>
<dbReference type="EMBL" id="JAVLVU010000001">
    <property type="protein sequence ID" value="MDT3403216.1"/>
    <property type="molecule type" value="Genomic_DNA"/>
</dbReference>
<dbReference type="SUPFAM" id="SSF55136">
    <property type="entry name" value="Probable bacterial effector-binding domain"/>
    <property type="match status" value="1"/>
</dbReference>